<dbReference type="EMBL" id="NPDU01000028">
    <property type="protein sequence ID" value="PJZ61648.1"/>
    <property type="molecule type" value="Genomic_DNA"/>
</dbReference>
<keyword evidence="1" id="KW-0472">Membrane</keyword>
<dbReference type="Proteomes" id="UP000232149">
    <property type="component" value="Unassembled WGS sequence"/>
</dbReference>
<gene>
    <name evidence="3" type="ORF">CH376_12215</name>
    <name evidence="2" type="ORF">CH380_17835</name>
</gene>
<evidence type="ECO:0000313" key="5">
    <source>
        <dbReference type="Proteomes" id="UP000232188"/>
    </source>
</evidence>
<feature type="transmembrane region" description="Helical" evidence="1">
    <location>
        <begin position="219"/>
        <end position="243"/>
    </location>
</feature>
<evidence type="ECO:0000256" key="1">
    <source>
        <dbReference type="SAM" id="Phobius"/>
    </source>
</evidence>
<evidence type="ECO:0000313" key="3">
    <source>
        <dbReference type="EMBL" id="PJZ61648.1"/>
    </source>
</evidence>
<feature type="transmembrane region" description="Helical" evidence="1">
    <location>
        <begin position="255"/>
        <end position="271"/>
    </location>
</feature>
<evidence type="ECO:0000313" key="4">
    <source>
        <dbReference type="Proteomes" id="UP000232149"/>
    </source>
</evidence>
<keyword evidence="1" id="KW-1133">Transmembrane helix</keyword>
<feature type="transmembrane region" description="Helical" evidence="1">
    <location>
        <begin position="119"/>
        <end position="142"/>
    </location>
</feature>
<keyword evidence="1" id="KW-0812">Transmembrane</keyword>
<dbReference type="EMBL" id="NPDV01000018">
    <property type="protein sequence ID" value="PJZ51924.1"/>
    <property type="molecule type" value="Genomic_DNA"/>
</dbReference>
<dbReference type="Proteomes" id="UP000232188">
    <property type="component" value="Unassembled WGS sequence"/>
</dbReference>
<protein>
    <submittedName>
        <fullName evidence="2">Uncharacterized protein</fullName>
    </submittedName>
</protein>
<accession>A0A2M9YK87</accession>
<feature type="transmembrane region" description="Helical" evidence="1">
    <location>
        <begin position="48"/>
        <end position="69"/>
    </location>
</feature>
<evidence type="ECO:0000313" key="2">
    <source>
        <dbReference type="EMBL" id="PJZ51924.1"/>
    </source>
</evidence>
<feature type="transmembrane region" description="Helical" evidence="1">
    <location>
        <begin position="154"/>
        <end position="174"/>
    </location>
</feature>
<keyword evidence="4" id="KW-1185">Reference proteome</keyword>
<comment type="caution">
    <text evidence="2">The sequence shown here is derived from an EMBL/GenBank/DDBJ whole genome shotgun (WGS) entry which is preliminary data.</text>
</comment>
<proteinExistence type="predicted"/>
<feature type="transmembrane region" description="Helical" evidence="1">
    <location>
        <begin position="283"/>
        <end position="303"/>
    </location>
</feature>
<sequence>MRIVSKFFQQAETNPPLFWNGIIVAISLFILIPALLIDPRQVTNSPIWLKPIKFALSTSTYSFTLVWILQYIRGKEKAVRRLSWIITIMLTIENLAIYGQAFRGESSHFNITSPLNGMIFSIMGTAITILWFAHIVIAFYLFRQKIENKSLLESFRWGMGIAALGMILGFFMTAPRPDQIEAMKLGILKANGGHTFGAEDGGPGLPVLGWSTIAGDMRIPHFIGIHAMQLIPMLAVILGSLHISEMNIVRSIRNFSVFLIGLILILTAQALDGESLLNPSIKIQIGFYICTIGMLGSFIVPFFSKKVLKTSIKGA</sequence>
<dbReference type="AlphaFoldDB" id="A0A2M9YK87"/>
<reference evidence="4 5" key="1">
    <citation type="submission" date="2017-07" db="EMBL/GenBank/DDBJ databases">
        <title>Leptospira spp. isolated from tropical soils.</title>
        <authorList>
            <person name="Thibeaux R."/>
            <person name="Iraola G."/>
            <person name="Ferres I."/>
            <person name="Bierque E."/>
            <person name="Girault D."/>
            <person name="Soupe-Gilbert M.-E."/>
            <person name="Picardeau M."/>
            <person name="Goarant C."/>
        </authorList>
    </citation>
    <scope>NUCLEOTIDE SEQUENCE [LARGE SCALE GENOMIC DNA]</scope>
    <source>
        <strain evidence="2 5">FH2-B-C1</strain>
        <strain evidence="3 4">FH2-B-D1</strain>
    </source>
</reference>
<name>A0A2M9YK87_9LEPT</name>
<feature type="transmembrane region" description="Helical" evidence="1">
    <location>
        <begin position="81"/>
        <end position="99"/>
    </location>
</feature>
<feature type="transmembrane region" description="Helical" evidence="1">
    <location>
        <begin position="16"/>
        <end position="36"/>
    </location>
</feature>
<organism evidence="2 5">
    <name type="scientific">Leptospira adleri</name>
    <dbReference type="NCBI Taxonomy" id="2023186"/>
    <lineage>
        <taxon>Bacteria</taxon>
        <taxon>Pseudomonadati</taxon>
        <taxon>Spirochaetota</taxon>
        <taxon>Spirochaetia</taxon>
        <taxon>Leptospirales</taxon>
        <taxon>Leptospiraceae</taxon>
        <taxon>Leptospira</taxon>
    </lineage>
</organism>